<feature type="compositionally biased region" description="Low complexity" evidence="2">
    <location>
        <begin position="101"/>
        <end position="114"/>
    </location>
</feature>
<name>A0AAN6GLP3_9BASI</name>
<gene>
    <name evidence="3" type="ORF">OC846_005282</name>
</gene>
<dbReference type="Proteomes" id="UP001176517">
    <property type="component" value="Unassembled WGS sequence"/>
</dbReference>
<feature type="coiled-coil region" evidence="1">
    <location>
        <begin position="468"/>
        <end position="950"/>
    </location>
</feature>
<organism evidence="3 4">
    <name type="scientific">Tilletia horrida</name>
    <dbReference type="NCBI Taxonomy" id="155126"/>
    <lineage>
        <taxon>Eukaryota</taxon>
        <taxon>Fungi</taxon>
        <taxon>Dikarya</taxon>
        <taxon>Basidiomycota</taxon>
        <taxon>Ustilaginomycotina</taxon>
        <taxon>Exobasidiomycetes</taxon>
        <taxon>Tilletiales</taxon>
        <taxon>Tilletiaceae</taxon>
        <taxon>Tilletia</taxon>
    </lineage>
</organism>
<sequence length="1231" mass="138454">MSHRFSTLAGFHQDEGDSTAPADASTTRLGMSTAGPGRGAAGRAGLLADLSEESLSIGAHFNSATGAGDTAAAAAAAPSPPPVSGPQAGTTPPIRPPQSPARKSSAALAQARAKLAQDEADQGTPKIRSNTALPPLPNDAPTTTQQQNSGPSAFQANRIPAGRVAAASRADGPPGLDYDDDDDDVEVEESLFETDDAERLRRAQVDLSAGMDSAMVGSDAPSDSGIFGPRGVAAALNKRRGGAAGISMKSAQDRISALTQERDDLKIEVDFHRRKMTPDAMGIELLRVKKELLIKINQLQMYQQLLKNQDKTVREASRLVARWGGKDPKLEAAKMSELEAKANAEQERANAERKARIKAEEELEELRKRQAEESGRVSASELDRVQQELEDVKADRDDLLVEVDRLRDRTAQSDRSLSKREEAERMREELEDLEHVSEASLVVIPVMAMLTLHSPYPRQELADAKQANKKLASRHDALVADHERLQRDYDRQRSTLRDHEDRQHALERELDASVVRFEKADAMREEDWGRTLDEEREVHAKALDELRDELAEARLEVEQRQSDIEALEAARQEELDRMTDLEYELGGFRERNGELEEDLKEALATSESLGAELEEYREAMAEMEDELANKAELLKLRDEEVADANKELQAHAERVYELEMALEDRHKEVAERDEEMERMQQEANDLADENAQQLKSYKHKIQDANAALADLESQLEVALDAKHSAENALEEAREQMEKAQDAEEAMRVDYEKLDEKVTELLRDLQEEEDLKEEAVRAGEQKYQELEEQLKQTVKEKEEALRSVQAELASTKAALEASKADVDKIQSSLRNVESEHSRLGFATANDKHSLELELDRLKRDLARCEADLDRVRRDLDRKDESLRERDQLLEKARSEIADLRSQHAQEQQSLLGVQDRFETQQRALKEAREESERLQSRLDELELAYKNGEVQTQASEHETRNQLTERNTLLLTIFQYLGKILGPEKSANGTPRRKGDNDPRPFNNFPVFHESLIGRLRRISEIQSTFETRSREIELKLSEQLSTLKRQQETRFRQIDRFEVAVKNATDKQSQWRSRLVTKQGELDAAKSTNAELQQQISSLKTRSVLSSPSANSKLTSLTGRANLAERKASQAQTAATQAEDKLTEFRSKANEREAAWKAQIKELETRCKAAEEKARREKLGGREIVGALESQVNRLKQDNELAKRRSAQLEIMLKDAEDVSKKRKDSDRTTA</sequence>
<feature type="compositionally biased region" description="Low complexity" evidence="2">
    <location>
        <begin position="63"/>
        <end position="77"/>
    </location>
</feature>
<feature type="coiled-coil region" evidence="1">
    <location>
        <begin position="334"/>
        <end position="436"/>
    </location>
</feature>
<protein>
    <recommendedName>
        <fullName evidence="5">Centrosomin N-terminal motif 1 domain-containing protein</fullName>
    </recommendedName>
</protein>
<feature type="compositionally biased region" description="Polar residues" evidence="2">
    <location>
        <begin position="140"/>
        <end position="155"/>
    </location>
</feature>
<feature type="coiled-coil region" evidence="1">
    <location>
        <begin position="248"/>
        <end position="275"/>
    </location>
</feature>
<feature type="region of interest" description="Disordered" evidence="2">
    <location>
        <begin position="981"/>
        <end position="1002"/>
    </location>
</feature>
<feature type="region of interest" description="Disordered" evidence="2">
    <location>
        <begin position="163"/>
        <end position="182"/>
    </location>
</feature>
<evidence type="ECO:0008006" key="5">
    <source>
        <dbReference type="Google" id="ProtNLM"/>
    </source>
</evidence>
<keyword evidence="1" id="KW-0175">Coiled coil</keyword>
<feature type="coiled-coil region" evidence="1">
    <location>
        <begin position="1075"/>
        <end position="1219"/>
    </location>
</feature>
<dbReference type="EMBL" id="JAPDMZ010000194">
    <property type="protein sequence ID" value="KAK0546388.1"/>
    <property type="molecule type" value="Genomic_DNA"/>
</dbReference>
<reference evidence="3" key="1">
    <citation type="journal article" date="2023" name="PhytoFront">
        <title>Draft Genome Resources of Seven Strains of Tilletia horrida, Causal Agent of Kernel Smut of Rice.</title>
        <authorList>
            <person name="Khanal S."/>
            <person name="Antony Babu S."/>
            <person name="Zhou X.G."/>
        </authorList>
    </citation>
    <scope>NUCLEOTIDE SEQUENCE</scope>
    <source>
        <strain evidence="3">TX6</strain>
    </source>
</reference>
<dbReference type="PANTHER" id="PTHR23159:SF31">
    <property type="entry name" value="CENTROSOME-ASSOCIATED PROTEIN CEP250 ISOFORM X1"/>
    <property type="match status" value="1"/>
</dbReference>
<proteinExistence type="predicted"/>
<evidence type="ECO:0000256" key="2">
    <source>
        <dbReference type="SAM" id="MobiDB-lite"/>
    </source>
</evidence>
<feature type="region of interest" description="Disordered" evidence="2">
    <location>
        <begin position="1"/>
        <end position="45"/>
    </location>
</feature>
<dbReference type="PANTHER" id="PTHR23159">
    <property type="entry name" value="CENTROSOMAL PROTEIN 2"/>
    <property type="match status" value="1"/>
</dbReference>
<accession>A0AAN6GLP3</accession>
<evidence type="ECO:0000313" key="3">
    <source>
        <dbReference type="EMBL" id="KAK0546388.1"/>
    </source>
</evidence>
<evidence type="ECO:0000313" key="4">
    <source>
        <dbReference type="Proteomes" id="UP001176517"/>
    </source>
</evidence>
<dbReference type="AlphaFoldDB" id="A0AAN6GLP3"/>
<evidence type="ECO:0000256" key="1">
    <source>
        <dbReference type="SAM" id="Coils"/>
    </source>
</evidence>
<feature type="region of interest" description="Disordered" evidence="2">
    <location>
        <begin position="61"/>
        <end position="157"/>
    </location>
</feature>
<comment type="caution">
    <text evidence="3">The sequence shown here is derived from an EMBL/GenBank/DDBJ whole genome shotgun (WGS) entry which is preliminary data.</text>
</comment>
<keyword evidence="4" id="KW-1185">Reference proteome</keyword>